<dbReference type="Pfam" id="PF01757">
    <property type="entry name" value="Acyl_transf_3"/>
    <property type="match status" value="1"/>
</dbReference>
<feature type="transmembrane region" description="Helical" evidence="2">
    <location>
        <begin position="479"/>
        <end position="500"/>
    </location>
</feature>
<feature type="transmembrane region" description="Helical" evidence="2">
    <location>
        <begin position="106"/>
        <end position="126"/>
    </location>
</feature>
<feature type="transmembrane region" description="Helical" evidence="2">
    <location>
        <begin position="194"/>
        <end position="216"/>
    </location>
</feature>
<name>A0A9P9IW62_9HYPO</name>
<dbReference type="PANTHER" id="PTHR23028">
    <property type="entry name" value="ACETYLTRANSFERASE"/>
    <property type="match status" value="1"/>
</dbReference>
<dbReference type="PANTHER" id="PTHR23028:SF134">
    <property type="entry name" value="PUTATIVE (AFU_ORTHOLOGUE AFUA_4G08520)-RELATED"/>
    <property type="match status" value="1"/>
</dbReference>
<evidence type="ECO:0000313" key="4">
    <source>
        <dbReference type="EMBL" id="KAH7134536.1"/>
    </source>
</evidence>
<reference evidence="4" key="1">
    <citation type="journal article" date="2021" name="Nat. Commun.">
        <title>Genetic determinants of endophytism in the Arabidopsis root mycobiome.</title>
        <authorList>
            <person name="Mesny F."/>
            <person name="Miyauchi S."/>
            <person name="Thiergart T."/>
            <person name="Pickel B."/>
            <person name="Atanasova L."/>
            <person name="Karlsson M."/>
            <person name="Huettel B."/>
            <person name="Barry K.W."/>
            <person name="Haridas S."/>
            <person name="Chen C."/>
            <person name="Bauer D."/>
            <person name="Andreopoulos W."/>
            <person name="Pangilinan J."/>
            <person name="LaButti K."/>
            <person name="Riley R."/>
            <person name="Lipzen A."/>
            <person name="Clum A."/>
            <person name="Drula E."/>
            <person name="Henrissat B."/>
            <person name="Kohler A."/>
            <person name="Grigoriev I.V."/>
            <person name="Martin F.M."/>
            <person name="Hacquard S."/>
        </authorList>
    </citation>
    <scope>NUCLEOTIDE SEQUENCE</scope>
    <source>
        <strain evidence="4">MPI-CAGE-AT-0021</strain>
    </source>
</reference>
<feature type="transmembrane region" description="Helical" evidence="2">
    <location>
        <begin position="146"/>
        <end position="166"/>
    </location>
</feature>
<feature type="compositionally biased region" description="Basic and acidic residues" evidence="1">
    <location>
        <begin position="11"/>
        <end position="20"/>
    </location>
</feature>
<feature type="transmembrane region" description="Helical" evidence="2">
    <location>
        <begin position="447"/>
        <end position="467"/>
    </location>
</feature>
<keyword evidence="4" id="KW-0012">Acyltransferase</keyword>
<dbReference type="GO" id="GO:0016747">
    <property type="term" value="F:acyltransferase activity, transferring groups other than amino-acyl groups"/>
    <property type="evidence" value="ECO:0007669"/>
    <property type="project" value="InterPro"/>
</dbReference>
<accession>A0A9P9IW62</accession>
<keyword evidence="2" id="KW-0812">Transmembrane</keyword>
<keyword evidence="5" id="KW-1185">Reference proteome</keyword>
<keyword evidence="2" id="KW-0472">Membrane</keyword>
<gene>
    <name evidence="4" type="ORF">B0J13DRAFT_84559</name>
</gene>
<keyword evidence="2" id="KW-1133">Transmembrane helix</keyword>
<dbReference type="EMBL" id="JAGMUU010000017">
    <property type="protein sequence ID" value="KAH7134536.1"/>
    <property type="molecule type" value="Genomic_DNA"/>
</dbReference>
<proteinExistence type="predicted"/>
<feature type="region of interest" description="Disordered" evidence="1">
    <location>
        <begin position="1"/>
        <end position="34"/>
    </location>
</feature>
<dbReference type="OrthoDB" id="5819582at2759"/>
<evidence type="ECO:0000313" key="5">
    <source>
        <dbReference type="Proteomes" id="UP000717696"/>
    </source>
</evidence>
<keyword evidence="4" id="KW-0808">Transferase</keyword>
<dbReference type="InterPro" id="IPR050879">
    <property type="entry name" value="Acyltransferase_3"/>
</dbReference>
<evidence type="ECO:0000256" key="2">
    <source>
        <dbReference type="SAM" id="Phobius"/>
    </source>
</evidence>
<dbReference type="InterPro" id="IPR002656">
    <property type="entry name" value="Acyl_transf_3_dom"/>
</dbReference>
<evidence type="ECO:0000256" key="1">
    <source>
        <dbReference type="SAM" id="MobiDB-lite"/>
    </source>
</evidence>
<evidence type="ECO:0000259" key="3">
    <source>
        <dbReference type="Pfam" id="PF01757"/>
    </source>
</evidence>
<dbReference type="AlphaFoldDB" id="A0A9P9IW62"/>
<dbReference type="Proteomes" id="UP000717696">
    <property type="component" value="Unassembled WGS sequence"/>
</dbReference>
<protein>
    <submittedName>
        <fullName evidence="4">Acyltransferase family-domain-containing protein</fullName>
    </submittedName>
</protein>
<feature type="domain" description="Acyltransferase 3" evidence="3">
    <location>
        <begin position="101"/>
        <end position="493"/>
    </location>
</feature>
<feature type="transmembrane region" description="Helical" evidence="2">
    <location>
        <begin position="275"/>
        <end position="295"/>
    </location>
</feature>
<comment type="caution">
    <text evidence="4">The sequence shown here is derived from an EMBL/GenBank/DDBJ whole genome shotgun (WGS) entry which is preliminary data.</text>
</comment>
<organism evidence="4 5">
    <name type="scientific">Dactylonectria estremocensis</name>
    <dbReference type="NCBI Taxonomy" id="1079267"/>
    <lineage>
        <taxon>Eukaryota</taxon>
        <taxon>Fungi</taxon>
        <taxon>Dikarya</taxon>
        <taxon>Ascomycota</taxon>
        <taxon>Pezizomycotina</taxon>
        <taxon>Sordariomycetes</taxon>
        <taxon>Hypocreomycetidae</taxon>
        <taxon>Hypocreales</taxon>
        <taxon>Nectriaceae</taxon>
        <taxon>Dactylonectria</taxon>
    </lineage>
</organism>
<feature type="transmembrane region" description="Helical" evidence="2">
    <location>
        <begin position="409"/>
        <end position="427"/>
    </location>
</feature>
<sequence>MNGHALGRMSAAREENEGLLDRPSSPTPDVEHRRSNDGILTFHRRFATSTVTDYIKSPMEAVRTTQWRALIARIAWFCVPSFLQGRHMREQIRPAKLSKTAYLDGVRGLASFFVFFCHTTIYGWVINRGWGYHDYYYGFFRLPFVRLWYAGPPAVSIFFVISGYALSYKPIRLIRSGKTLDFSLTMSSMTFRRALRLFIPTMVSTFLIVCLIRLGAFEMSREIVKNKKYFRHWVESIPRRPDSAFVHFQQWAYHIYYAFKVFDFKTRGALTKYDVHLWTIPVEYRCSLYLFVVLLGTARLKTMWRALTVFGILCVTIRQNRWDFALFLCGMCLAEWDHIRGAHVTAPALPVVDEKQVRTSGRLGPIFWNLVSIVGLYFMSQPDGGGEETPGWIFLTSLIPKWWEAPYRYYQSIGAVIFLLAAGYSTFWQRFFNSGFIQYLGKISYSLYLVHGPVMRIFGFHLMTLAWNITGVEGKWYDAGFALGMMLSLPVVITFADMFWRGVDMPSVKFARWFEGKVSVKSD</sequence>